<dbReference type="AlphaFoldDB" id="A0A6S7GMB8"/>
<dbReference type="InterPro" id="IPR036770">
    <property type="entry name" value="Ankyrin_rpt-contain_sf"/>
</dbReference>
<keyword evidence="2" id="KW-0040">ANK repeat</keyword>
<keyword evidence="3" id="KW-0418">Kinase</keyword>
<reference evidence="3" key="1">
    <citation type="submission" date="2020-04" db="EMBL/GenBank/DDBJ databases">
        <authorList>
            <person name="Alioto T."/>
            <person name="Alioto T."/>
            <person name="Gomez Garrido J."/>
        </authorList>
    </citation>
    <scope>NUCLEOTIDE SEQUENCE</scope>
    <source>
        <strain evidence="3">A484AB</strain>
    </source>
</reference>
<evidence type="ECO:0000313" key="3">
    <source>
        <dbReference type="EMBL" id="CAB3990556.1"/>
    </source>
</evidence>
<dbReference type="Gene3D" id="1.25.40.20">
    <property type="entry name" value="Ankyrin repeat-containing domain"/>
    <property type="match status" value="1"/>
</dbReference>
<dbReference type="InterPro" id="IPR002110">
    <property type="entry name" value="Ankyrin_rpt"/>
</dbReference>
<organism evidence="3 4">
    <name type="scientific">Paramuricea clavata</name>
    <name type="common">Red gorgonian</name>
    <name type="synonym">Violescent sea-whip</name>
    <dbReference type="NCBI Taxonomy" id="317549"/>
    <lineage>
        <taxon>Eukaryota</taxon>
        <taxon>Metazoa</taxon>
        <taxon>Cnidaria</taxon>
        <taxon>Anthozoa</taxon>
        <taxon>Octocorallia</taxon>
        <taxon>Malacalcyonacea</taxon>
        <taxon>Plexauridae</taxon>
        <taxon>Paramuricea</taxon>
    </lineage>
</organism>
<evidence type="ECO:0000313" key="4">
    <source>
        <dbReference type="Proteomes" id="UP001152795"/>
    </source>
</evidence>
<name>A0A6S7GMB8_PARCT</name>
<sequence length="272" mass="29685">MALSEALGEVGKTAQAIGGQALHAGISGSSGGNFSITIGSNSAQVVRDVCITAVTLSTIYAGYKLIAKAIDGAVTKGLGGEREDQEIREIKPGSLHVLLHCFTDQRFLEILDEYECGRMKERLKEEFLEIGIKMEGLKVEVDNIEEVMTRKEMIYESLNSKKNEENEMESVGENAEKNGIDEKQEANEEKQMANLFFVHEGELLHQASIYDKDEFLLSLLSEKGNGDSNSKDNHGRSPVHTAAQHGSEKCLKILLECGGNPNLVSAPSDHCS</sequence>
<dbReference type="SMART" id="SM00248">
    <property type="entry name" value="ANK"/>
    <property type="match status" value="1"/>
</dbReference>
<proteinExistence type="predicted"/>
<feature type="non-terminal residue" evidence="3">
    <location>
        <position position="1"/>
    </location>
</feature>
<dbReference type="EMBL" id="CACRXK020001681">
    <property type="protein sequence ID" value="CAB3990556.1"/>
    <property type="molecule type" value="Genomic_DNA"/>
</dbReference>
<comment type="caution">
    <text evidence="3">The sequence shown here is derived from an EMBL/GenBank/DDBJ whole genome shotgun (WGS) entry which is preliminary data.</text>
</comment>
<evidence type="ECO:0000256" key="2">
    <source>
        <dbReference type="ARBA" id="ARBA00023043"/>
    </source>
</evidence>
<dbReference type="PANTHER" id="PTHR24201:SF15">
    <property type="entry name" value="ANKYRIN REPEAT DOMAIN-CONTAINING PROTEIN 66"/>
    <property type="match status" value="1"/>
</dbReference>
<dbReference type="PANTHER" id="PTHR24201">
    <property type="entry name" value="ANK_REP_REGION DOMAIN-CONTAINING PROTEIN"/>
    <property type="match status" value="1"/>
</dbReference>
<dbReference type="Pfam" id="PF12796">
    <property type="entry name" value="Ank_2"/>
    <property type="match status" value="1"/>
</dbReference>
<keyword evidence="3" id="KW-0808">Transferase</keyword>
<dbReference type="PROSITE" id="PS50088">
    <property type="entry name" value="ANK_REPEAT"/>
    <property type="match status" value="1"/>
</dbReference>
<dbReference type="PROSITE" id="PS50297">
    <property type="entry name" value="ANK_REP_REGION"/>
    <property type="match status" value="1"/>
</dbReference>
<dbReference type="InterPro" id="IPR050776">
    <property type="entry name" value="Ank_Repeat/CDKN_Inhibitor"/>
</dbReference>
<dbReference type="Proteomes" id="UP001152795">
    <property type="component" value="Unassembled WGS sequence"/>
</dbReference>
<evidence type="ECO:0000256" key="1">
    <source>
        <dbReference type="ARBA" id="ARBA00022737"/>
    </source>
</evidence>
<keyword evidence="4" id="KW-1185">Reference proteome</keyword>
<dbReference type="SUPFAM" id="SSF48403">
    <property type="entry name" value="Ankyrin repeat"/>
    <property type="match status" value="1"/>
</dbReference>
<protein>
    <submittedName>
        <fullName evidence="3">Leucine-rich repeat serine threonine- kinase 1</fullName>
    </submittedName>
</protein>
<dbReference type="OrthoDB" id="6007857at2759"/>
<keyword evidence="1" id="KW-0677">Repeat</keyword>
<accession>A0A6S7GMB8</accession>
<dbReference type="GO" id="GO:0016301">
    <property type="term" value="F:kinase activity"/>
    <property type="evidence" value="ECO:0007669"/>
    <property type="project" value="UniProtKB-KW"/>
</dbReference>
<gene>
    <name evidence="3" type="ORF">PACLA_8A010219</name>
</gene>